<reference evidence="1 2" key="1">
    <citation type="submission" date="2018-09" db="EMBL/GenBank/DDBJ databases">
        <title>Murine metabolic-syndrome-specific gut microbial biobank.</title>
        <authorList>
            <person name="Liu C."/>
        </authorList>
    </citation>
    <scope>NUCLEOTIDE SEQUENCE [LARGE SCALE GENOMIC DNA]</scope>
    <source>
        <strain evidence="1 2">0.1xD8-82</strain>
    </source>
</reference>
<dbReference type="EMBL" id="RAYQ01000009">
    <property type="protein sequence ID" value="RKI91593.1"/>
    <property type="molecule type" value="Genomic_DNA"/>
</dbReference>
<comment type="caution">
    <text evidence="1">The sequence shown here is derived from an EMBL/GenBank/DDBJ whole genome shotgun (WGS) entry which is preliminary data.</text>
</comment>
<sequence>MSDFQTEGDTELLEKLQRNFAGRQYARPYKRTIKGIVVKAMMFRLARTWAKYYTKQYRHRKTNAAMFCEPAYCNKICLKLRFIVTV</sequence>
<accession>A0A3A9AVN5</accession>
<evidence type="ECO:0000313" key="1">
    <source>
        <dbReference type="EMBL" id="RKI91593.1"/>
    </source>
</evidence>
<name>A0A3A9AVN5_9FIRM</name>
<gene>
    <name evidence="1" type="ORF">D7V94_10035</name>
</gene>
<dbReference type="RefSeq" id="WP_120469318.1">
    <property type="nucleotide sequence ID" value="NZ_CATJBT010000249.1"/>
</dbReference>
<dbReference type="Proteomes" id="UP000280696">
    <property type="component" value="Unassembled WGS sequence"/>
</dbReference>
<organism evidence="1 2">
    <name type="scientific">Parablautia intestinalis</name>
    <dbReference type="NCBI Taxonomy" id="2320100"/>
    <lineage>
        <taxon>Bacteria</taxon>
        <taxon>Bacillati</taxon>
        <taxon>Bacillota</taxon>
        <taxon>Clostridia</taxon>
        <taxon>Lachnospirales</taxon>
        <taxon>Lachnospiraceae</taxon>
        <taxon>Parablautia</taxon>
    </lineage>
</organism>
<dbReference type="AlphaFoldDB" id="A0A3A9AVN5"/>
<proteinExistence type="predicted"/>
<evidence type="ECO:0000313" key="2">
    <source>
        <dbReference type="Proteomes" id="UP000280696"/>
    </source>
</evidence>
<keyword evidence="2" id="KW-1185">Reference proteome</keyword>
<protein>
    <submittedName>
        <fullName evidence="1">Uncharacterized protein</fullName>
    </submittedName>
</protein>